<accession>A0AAV4V3A2</accession>
<reference evidence="1 2" key="1">
    <citation type="submission" date="2021-06" db="EMBL/GenBank/DDBJ databases">
        <title>Caerostris extrusa draft genome.</title>
        <authorList>
            <person name="Kono N."/>
            <person name="Arakawa K."/>
        </authorList>
    </citation>
    <scope>NUCLEOTIDE SEQUENCE [LARGE SCALE GENOMIC DNA]</scope>
</reference>
<keyword evidence="2" id="KW-1185">Reference proteome</keyword>
<evidence type="ECO:0000313" key="2">
    <source>
        <dbReference type="Proteomes" id="UP001054945"/>
    </source>
</evidence>
<dbReference type="Proteomes" id="UP001054945">
    <property type="component" value="Unassembled WGS sequence"/>
</dbReference>
<organism evidence="1 2">
    <name type="scientific">Caerostris extrusa</name>
    <name type="common">Bark spider</name>
    <name type="synonym">Caerostris bankana</name>
    <dbReference type="NCBI Taxonomy" id="172846"/>
    <lineage>
        <taxon>Eukaryota</taxon>
        <taxon>Metazoa</taxon>
        <taxon>Ecdysozoa</taxon>
        <taxon>Arthropoda</taxon>
        <taxon>Chelicerata</taxon>
        <taxon>Arachnida</taxon>
        <taxon>Araneae</taxon>
        <taxon>Araneomorphae</taxon>
        <taxon>Entelegynae</taxon>
        <taxon>Araneoidea</taxon>
        <taxon>Araneidae</taxon>
        <taxon>Caerostris</taxon>
    </lineage>
</organism>
<comment type="caution">
    <text evidence="1">The sequence shown here is derived from an EMBL/GenBank/DDBJ whole genome shotgun (WGS) entry which is preliminary data.</text>
</comment>
<proteinExistence type="predicted"/>
<protein>
    <submittedName>
        <fullName evidence="1">Uncharacterized protein</fullName>
    </submittedName>
</protein>
<sequence>MHFISFNENSNFASQIILYDDSELIKSHLITQDDNLSTEDCEKNFIVFLLETVKNNCKYSKTVMDMTDNLFLNNTEPSADYVFTKLFMCIVRIAVFFSFILSKFKHLSSSLGFHQNLFKFVTVTSVGCQLHQRFCILKKLLLN</sequence>
<dbReference type="EMBL" id="BPLR01013914">
    <property type="protein sequence ID" value="GIY64717.1"/>
    <property type="molecule type" value="Genomic_DNA"/>
</dbReference>
<gene>
    <name evidence="1" type="ORF">CEXT_463431</name>
</gene>
<name>A0AAV4V3A2_CAEEX</name>
<evidence type="ECO:0000313" key="1">
    <source>
        <dbReference type="EMBL" id="GIY64717.1"/>
    </source>
</evidence>
<dbReference type="AlphaFoldDB" id="A0AAV4V3A2"/>